<dbReference type="Proteomes" id="UP001151760">
    <property type="component" value="Unassembled WGS sequence"/>
</dbReference>
<evidence type="ECO:0000313" key="1">
    <source>
        <dbReference type="EMBL" id="GJS51955.1"/>
    </source>
</evidence>
<gene>
    <name evidence="1" type="ORF">Tco_0625317</name>
</gene>
<keyword evidence="2" id="KW-1185">Reference proteome</keyword>
<name>A0ABQ4WGK6_9ASTR</name>
<reference evidence="1" key="1">
    <citation type="journal article" date="2022" name="Int. J. Mol. Sci.">
        <title>Draft Genome of Tanacetum Coccineum: Genomic Comparison of Closely Related Tanacetum-Family Plants.</title>
        <authorList>
            <person name="Yamashiro T."/>
            <person name="Shiraishi A."/>
            <person name="Nakayama K."/>
            <person name="Satake H."/>
        </authorList>
    </citation>
    <scope>NUCLEOTIDE SEQUENCE</scope>
</reference>
<comment type="caution">
    <text evidence="1">The sequence shown here is derived from an EMBL/GenBank/DDBJ whole genome shotgun (WGS) entry which is preliminary data.</text>
</comment>
<sequence length="138" mass="15179">MAASTPSICEYMATTFDLATARESFSIWNLRLGGSEVVGSSWSYAEGGENWYAVTGCCGCGGTSIDYDLDAFKERPYCDLIETLRLCLRRVGGSPAILMALRYGESCSRVLKQRGDTFVSRRMTAELEGERSAREASR</sequence>
<organism evidence="1 2">
    <name type="scientific">Tanacetum coccineum</name>
    <dbReference type="NCBI Taxonomy" id="301880"/>
    <lineage>
        <taxon>Eukaryota</taxon>
        <taxon>Viridiplantae</taxon>
        <taxon>Streptophyta</taxon>
        <taxon>Embryophyta</taxon>
        <taxon>Tracheophyta</taxon>
        <taxon>Spermatophyta</taxon>
        <taxon>Magnoliopsida</taxon>
        <taxon>eudicotyledons</taxon>
        <taxon>Gunneridae</taxon>
        <taxon>Pentapetalae</taxon>
        <taxon>asterids</taxon>
        <taxon>campanulids</taxon>
        <taxon>Asterales</taxon>
        <taxon>Asteraceae</taxon>
        <taxon>Asteroideae</taxon>
        <taxon>Anthemideae</taxon>
        <taxon>Anthemidinae</taxon>
        <taxon>Tanacetum</taxon>
    </lineage>
</organism>
<dbReference type="EMBL" id="BQNB010008621">
    <property type="protein sequence ID" value="GJS51955.1"/>
    <property type="molecule type" value="Genomic_DNA"/>
</dbReference>
<evidence type="ECO:0000313" key="2">
    <source>
        <dbReference type="Proteomes" id="UP001151760"/>
    </source>
</evidence>
<protein>
    <submittedName>
        <fullName evidence="1">Uncharacterized protein</fullName>
    </submittedName>
</protein>
<reference evidence="1" key="2">
    <citation type="submission" date="2022-01" db="EMBL/GenBank/DDBJ databases">
        <authorList>
            <person name="Yamashiro T."/>
            <person name="Shiraishi A."/>
            <person name="Satake H."/>
            <person name="Nakayama K."/>
        </authorList>
    </citation>
    <scope>NUCLEOTIDE SEQUENCE</scope>
</reference>
<proteinExistence type="predicted"/>
<accession>A0ABQ4WGK6</accession>